<keyword evidence="1" id="KW-1133">Transmembrane helix</keyword>
<evidence type="ECO:0000256" key="1">
    <source>
        <dbReference type="SAM" id="Phobius"/>
    </source>
</evidence>
<keyword evidence="3" id="KW-1185">Reference proteome</keyword>
<reference evidence="2 3" key="1">
    <citation type="submission" date="2019-03" db="EMBL/GenBank/DDBJ databases">
        <title>Subsurface microbial communities from deep shales in Ohio and West Virginia, USA.</title>
        <authorList>
            <person name="Wrighton K."/>
        </authorList>
    </citation>
    <scope>NUCLEOTIDE SEQUENCE [LARGE SCALE GENOMIC DNA]</scope>
    <source>
        <strain evidence="2 3">MSL 6dP</strain>
    </source>
</reference>
<protein>
    <submittedName>
        <fullName evidence="2">Uncharacterized protein</fullName>
    </submittedName>
</protein>
<sequence length="73" mass="8319">MKDKLLEQMFTMFSAALAFVAALAWNNAVQGLFDTLYVLEKEGVIARFLYAIMITAFVVLLTTILRNLYNHDD</sequence>
<dbReference type="Pfam" id="PF18898">
    <property type="entry name" value="DUF5654"/>
    <property type="match status" value="1"/>
</dbReference>
<organism evidence="2 3">
    <name type="scientific">Orenia marismortui</name>
    <dbReference type="NCBI Taxonomy" id="46469"/>
    <lineage>
        <taxon>Bacteria</taxon>
        <taxon>Bacillati</taxon>
        <taxon>Bacillota</taxon>
        <taxon>Clostridia</taxon>
        <taxon>Halanaerobiales</taxon>
        <taxon>Halobacteroidaceae</taxon>
        <taxon>Orenia</taxon>
    </lineage>
</organism>
<proteinExistence type="predicted"/>
<evidence type="ECO:0000313" key="2">
    <source>
        <dbReference type="EMBL" id="TDX47818.1"/>
    </source>
</evidence>
<dbReference type="Proteomes" id="UP000295832">
    <property type="component" value="Unassembled WGS sequence"/>
</dbReference>
<comment type="caution">
    <text evidence="2">The sequence shown here is derived from an EMBL/GenBank/DDBJ whole genome shotgun (WGS) entry which is preliminary data.</text>
</comment>
<gene>
    <name evidence="2" type="ORF">C7959_1357</name>
</gene>
<name>A0A4R8GSJ9_9FIRM</name>
<dbReference type="AlphaFoldDB" id="A0A4R8GSJ9"/>
<dbReference type="EMBL" id="SOEG01000035">
    <property type="protein sequence ID" value="TDX47818.1"/>
    <property type="molecule type" value="Genomic_DNA"/>
</dbReference>
<accession>A0A4R8GSJ9</accession>
<dbReference type="RefSeq" id="WP_134118482.1">
    <property type="nucleotide sequence ID" value="NZ_SOEG01000035.1"/>
</dbReference>
<keyword evidence="1" id="KW-0472">Membrane</keyword>
<dbReference type="InterPro" id="IPR043713">
    <property type="entry name" value="DUF5654"/>
</dbReference>
<feature type="transmembrane region" description="Helical" evidence="1">
    <location>
        <begin position="48"/>
        <end position="69"/>
    </location>
</feature>
<evidence type="ECO:0000313" key="3">
    <source>
        <dbReference type="Proteomes" id="UP000295832"/>
    </source>
</evidence>
<keyword evidence="1" id="KW-0812">Transmembrane</keyword>